<organism evidence="1 2">
    <name type="scientific">Boeremia exigua</name>
    <dbReference type="NCBI Taxonomy" id="749465"/>
    <lineage>
        <taxon>Eukaryota</taxon>
        <taxon>Fungi</taxon>
        <taxon>Dikarya</taxon>
        <taxon>Ascomycota</taxon>
        <taxon>Pezizomycotina</taxon>
        <taxon>Dothideomycetes</taxon>
        <taxon>Pleosporomycetidae</taxon>
        <taxon>Pleosporales</taxon>
        <taxon>Pleosporineae</taxon>
        <taxon>Didymellaceae</taxon>
        <taxon>Boeremia</taxon>
    </lineage>
</organism>
<name>A0ACC2IKL2_9PLEO</name>
<dbReference type="Proteomes" id="UP001153331">
    <property type="component" value="Unassembled WGS sequence"/>
</dbReference>
<evidence type="ECO:0000313" key="1">
    <source>
        <dbReference type="EMBL" id="KAJ8115740.1"/>
    </source>
</evidence>
<gene>
    <name evidence="1" type="ORF">OPT61_g2674</name>
</gene>
<protein>
    <submittedName>
        <fullName evidence="1">Uncharacterized protein</fullName>
    </submittedName>
</protein>
<comment type="caution">
    <text evidence="1">The sequence shown here is derived from an EMBL/GenBank/DDBJ whole genome shotgun (WGS) entry which is preliminary data.</text>
</comment>
<evidence type="ECO:0000313" key="2">
    <source>
        <dbReference type="Proteomes" id="UP001153331"/>
    </source>
</evidence>
<dbReference type="EMBL" id="JAPHNI010000124">
    <property type="protein sequence ID" value="KAJ8115740.1"/>
    <property type="molecule type" value="Genomic_DNA"/>
</dbReference>
<reference evidence="1" key="1">
    <citation type="submission" date="2022-11" db="EMBL/GenBank/DDBJ databases">
        <title>Genome Sequence of Boeremia exigua.</title>
        <authorList>
            <person name="Buettner E."/>
        </authorList>
    </citation>
    <scope>NUCLEOTIDE SEQUENCE</scope>
    <source>
        <strain evidence="1">CU02</strain>
    </source>
</reference>
<sequence length="155" mass="17279">MHLYSTICRYARQQDGCTDTTMKTPKRSTLTLTALVAPISIGGFPTFRADELHTLKESVCFHIEADRIPNDIRCECLQEGRFCLHAEHWLLEFGHDSLFWPSKDGKPHPGSLIRYTGLKKGGKSVVIGDFDERICCVEGLGKFGENEGGSSMRTG</sequence>
<keyword evidence="2" id="KW-1185">Reference proteome</keyword>
<accession>A0ACC2IKL2</accession>
<proteinExistence type="predicted"/>